<reference evidence="5 6" key="1">
    <citation type="journal article" date="2020" name="BMC Genomics">
        <title>Intraspecific diversification of the crop wild relative Brassica cretica Lam. using demographic model selection.</title>
        <authorList>
            <person name="Kioukis A."/>
            <person name="Michalopoulou V.A."/>
            <person name="Briers L."/>
            <person name="Pirintsos S."/>
            <person name="Studholme D.J."/>
            <person name="Pavlidis P."/>
            <person name="Sarris P.F."/>
        </authorList>
    </citation>
    <scope>NUCLEOTIDE SEQUENCE [LARGE SCALE GENOMIC DNA]</scope>
    <source>
        <strain evidence="6">cv. PFS-1207/04</strain>
    </source>
</reference>
<organism evidence="5 6">
    <name type="scientific">Brassica cretica</name>
    <name type="common">Mustard</name>
    <dbReference type="NCBI Taxonomy" id="69181"/>
    <lineage>
        <taxon>Eukaryota</taxon>
        <taxon>Viridiplantae</taxon>
        <taxon>Streptophyta</taxon>
        <taxon>Embryophyta</taxon>
        <taxon>Tracheophyta</taxon>
        <taxon>Spermatophyta</taxon>
        <taxon>Magnoliopsida</taxon>
        <taxon>eudicotyledons</taxon>
        <taxon>Gunneridae</taxon>
        <taxon>Pentapetalae</taxon>
        <taxon>rosids</taxon>
        <taxon>malvids</taxon>
        <taxon>Brassicales</taxon>
        <taxon>Brassicaceae</taxon>
        <taxon>Brassiceae</taxon>
        <taxon>Brassica</taxon>
    </lineage>
</organism>
<gene>
    <name evidence="5" type="ORF">DY000_02025532</name>
</gene>
<dbReference type="InterPro" id="IPR001128">
    <property type="entry name" value="Cyt_P450"/>
</dbReference>
<dbReference type="PANTHER" id="PTHR24286">
    <property type="entry name" value="CYTOCHROME P450 26"/>
    <property type="match status" value="1"/>
</dbReference>
<keyword evidence="2" id="KW-0349">Heme</keyword>
<dbReference type="EMBL" id="QGKV02000299">
    <property type="protein sequence ID" value="KAF3591755.1"/>
    <property type="molecule type" value="Genomic_DNA"/>
</dbReference>
<keyword evidence="4" id="KW-0408">Iron</keyword>
<dbReference type="Pfam" id="PF00067">
    <property type="entry name" value="p450"/>
    <property type="match status" value="1"/>
</dbReference>
<evidence type="ECO:0000256" key="1">
    <source>
        <dbReference type="ARBA" id="ARBA00010617"/>
    </source>
</evidence>
<dbReference type="Gene3D" id="1.10.630.10">
    <property type="entry name" value="Cytochrome P450"/>
    <property type="match status" value="1"/>
</dbReference>
<evidence type="ECO:0000313" key="5">
    <source>
        <dbReference type="EMBL" id="KAF3591755.1"/>
    </source>
</evidence>
<proteinExistence type="inferred from homology"/>
<dbReference type="InterPro" id="IPR036396">
    <property type="entry name" value="Cyt_P450_sf"/>
</dbReference>
<sequence>MAVSKNNKRKKKKNSTCKLPPGSMGWPYLGETLQLYSQDPNVFFTSKQKSYGDIFKTRILGYPCVMLASPEAARFVLVTHAHMFKPMYPRSKERLIGPSALFFHQGDYHAYLRKLVQSSLYPETIRKLIPDIEHIALSSLQSLANMHIVSTYQEMKKASVLPVYVSSGVGGVSSSSSPFSFALVTCLFSSPICEISVWRVSDDTCSLLRSSSCLSFPKVSFVVEKGLSAFLSVEAWCLVSVYGLAGAQGRWWSRTVGAFSVVCGEEIHSSACFPFARAPHGLDFTMVQPFRARRGCFLFPDSLLRLVLQRVLKSESQRFRSHRVPNLPPLQPIFVRWVWSVFVALAMAGSIHLPVGVARLGGCVGMLSHLSFHSG</sequence>
<accession>A0ABQ7E515</accession>
<dbReference type="PANTHER" id="PTHR24286:SF376">
    <property type="entry name" value="ABSCISIC ACID 8'-HYDROXYLASE 4"/>
    <property type="match status" value="1"/>
</dbReference>
<dbReference type="SUPFAM" id="SSF48264">
    <property type="entry name" value="Cytochrome P450"/>
    <property type="match status" value="1"/>
</dbReference>
<evidence type="ECO:0000313" key="6">
    <source>
        <dbReference type="Proteomes" id="UP000266723"/>
    </source>
</evidence>
<keyword evidence="3" id="KW-0479">Metal-binding</keyword>
<evidence type="ECO:0000256" key="3">
    <source>
        <dbReference type="ARBA" id="ARBA00022723"/>
    </source>
</evidence>
<protein>
    <submittedName>
        <fullName evidence="5">Uncharacterized protein</fullName>
    </submittedName>
</protein>
<keyword evidence="6" id="KW-1185">Reference proteome</keyword>
<comment type="similarity">
    <text evidence="1">Belongs to the cytochrome P450 family.</text>
</comment>
<evidence type="ECO:0000256" key="2">
    <source>
        <dbReference type="ARBA" id="ARBA00022617"/>
    </source>
</evidence>
<name>A0ABQ7E515_BRACR</name>
<comment type="caution">
    <text evidence="5">The sequence shown here is derived from an EMBL/GenBank/DDBJ whole genome shotgun (WGS) entry which is preliminary data.</text>
</comment>
<dbReference type="Proteomes" id="UP000266723">
    <property type="component" value="Unassembled WGS sequence"/>
</dbReference>
<evidence type="ECO:0000256" key="4">
    <source>
        <dbReference type="ARBA" id="ARBA00023004"/>
    </source>
</evidence>